<evidence type="ECO:0000256" key="4">
    <source>
        <dbReference type="ARBA" id="ARBA00022989"/>
    </source>
</evidence>
<dbReference type="PANTHER" id="PTHR33529">
    <property type="entry name" value="SLR0882 PROTEIN-RELATED"/>
    <property type="match status" value="1"/>
</dbReference>
<comment type="subcellular location">
    <subcellularLocation>
        <location evidence="1">Cell membrane</location>
        <topology evidence="1">Multi-pass membrane protein</topology>
    </subcellularLocation>
</comment>
<dbReference type="STRING" id="92947.BVG79_01393"/>
<keyword evidence="2" id="KW-1003">Cell membrane</keyword>
<name>A0A1W6NZW7_9RHOB</name>
<evidence type="ECO:0000256" key="2">
    <source>
        <dbReference type="ARBA" id="ARBA00022475"/>
    </source>
</evidence>
<accession>A0A1W6NZW7</accession>
<sequence>MILHRYFAWRYLKAFLSTAAGFFLMLMMIELVEQLRRFGGQLDFGAIMQLTLLNVPGTFYTVLPLVVVISALMLFLGLARSSEMVVTRAAGRSAIIALVSPVVVVFLMGMLAVMGMNPIVAATSRQYDARIATLTGGGQVLQFSNGAIWLREGDADGQSVIRAGASDTDGTTFRDVTMISFDPQGHPYRRIAALDATLDSSGWLFHGVKVWPLGPDINSEAASEVSDMLRIPSSLTADQIRDSFGSPSSISVWELPTFIARMEASGFAARRHVVHLQSELAQPAFLVAMMLIAAVFTLRHQRGGHTGIMVLFAVLISFSLYFVRNLAQILGENGQIPPVMAAWVTPLAAIALGVGLLLHLEDG</sequence>
<feature type="transmembrane region" description="Helical" evidence="6">
    <location>
        <begin position="91"/>
        <end position="116"/>
    </location>
</feature>
<dbReference type="InterPro" id="IPR005495">
    <property type="entry name" value="LptG/LptF_permease"/>
</dbReference>
<feature type="transmembrane region" description="Helical" evidence="6">
    <location>
        <begin position="58"/>
        <end position="79"/>
    </location>
</feature>
<dbReference type="OrthoDB" id="9798468at2"/>
<keyword evidence="5 6" id="KW-0472">Membrane</keyword>
<dbReference type="GO" id="GO:0015920">
    <property type="term" value="P:lipopolysaccharide transport"/>
    <property type="evidence" value="ECO:0007669"/>
    <property type="project" value="TreeGrafter"/>
</dbReference>
<organism evidence="7 8">
    <name type="scientific">Ketogulonicigenium robustum</name>
    <dbReference type="NCBI Taxonomy" id="92947"/>
    <lineage>
        <taxon>Bacteria</taxon>
        <taxon>Pseudomonadati</taxon>
        <taxon>Pseudomonadota</taxon>
        <taxon>Alphaproteobacteria</taxon>
        <taxon>Rhodobacterales</taxon>
        <taxon>Roseobacteraceae</taxon>
        <taxon>Ketogulonicigenium</taxon>
    </lineage>
</organism>
<dbReference type="AlphaFoldDB" id="A0A1W6NZW7"/>
<dbReference type="Proteomes" id="UP000242447">
    <property type="component" value="Chromosome"/>
</dbReference>
<dbReference type="GO" id="GO:0043190">
    <property type="term" value="C:ATP-binding cassette (ABC) transporter complex"/>
    <property type="evidence" value="ECO:0007669"/>
    <property type="project" value="InterPro"/>
</dbReference>
<keyword evidence="8" id="KW-1185">Reference proteome</keyword>
<feature type="transmembrane region" description="Helical" evidence="6">
    <location>
        <begin position="280"/>
        <end position="298"/>
    </location>
</feature>
<feature type="transmembrane region" description="Helical" evidence="6">
    <location>
        <begin position="310"/>
        <end position="327"/>
    </location>
</feature>
<feature type="transmembrane region" description="Helical" evidence="6">
    <location>
        <begin position="12"/>
        <end position="32"/>
    </location>
</feature>
<dbReference type="GO" id="GO:0055085">
    <property type="term" value="P:transmembrane transport"/>
    <property type="evidence" value="ECO:0007669"/>
    <property type="project" value="InterPro"/>
</dbReference>
<reference evidence="7 8" key="1">
    <citation type="submission" date="2017-02" db="EMBL/GenBank/DDBJ databases">
        <title>Ketogulonicigenium robustum SPU B003 Genome sequencing and assembly.</title>
        <authorList>
            <person name="Li Y."/>
            <person name="Liu L."/>
            <person name="Wang C."/>
            <person name="Zhang M."/>
            <person name="Zhang T."/>
            <person name="Zhang Y."/>
        </authorList>
    </citation>
    <scope>NUCLEOTIDE SEQUENCE [LARGE SCALE GENOMIC DNA]</scope>
    <source>
        <strain evidence="7 8">SPU_B003</strain>
    </source>
</reference>
<dbReference type="PANTHER" id="PTHR33529:SF2">
    <property type="entry name" value="LIPOPOLYSACCHARIDE EXPORT SYSTEM PERMEASE PROTEIN LPTG"/>
    <property type="match status" value="1"/>
</dbReference>
<dbReference type="Pfam" id="PF03739">
    <property type="entry name" value="LptF_LptG"/>
    <property type="match status" value="1"/>
</dbReference>
<evidence type="ECO:0000256" key="6">
    <source>
        <dbReference type="SAM" id="Phobius"/>
    </source>
</evidence>
<proteinExistence type="predicted"/>
<protein>
    <submittedName>
        <fullName evidence="7">Lipopolysaccharide export system permease protein</fullName>
    </submittedName>
</protein>
<gene>
    <name evidence="7" type="primary">lptG</name>
    <name evidence="7" type="ORF">BVG79_01393</name>
</gene>
<evidence type="ECO:0000256" key="5">
    <source>
        <dbReference type="ARBA" id="ARBA00023136"/>
    </source>
</evidence>
<dbReference type="KEGG" id="kro:BVG79_01393"/>
<evidence type="ECO:0000313" key="7">
    <source>
        <dbReference type="EMBL" id="ARO14739.1"/>
    </source>
</evidence>
<evidence type="ECO:0000256" key="3">
    <source>
        <dbReference type="ARBA" id="ARBA00022692"/>
    </source>
</evidence>
<dbReference type="NCBIfam" id="TIGR04408">
    <property type="entry name" value="LptG_lptG"/>
    <property type="match status" value="1"/>
</dbReference>
<feature type="transmembrane region" description="Helical" evidence="6">
    <location>
        <begin position="339"/>
        <end position="360"/>
    </location>
</feature>
<keyword evidence="3 6" id="KW-0812">Transmembrane</keyword>
<evidence type="ECO:0000313" key="8">
    <source>
        <dbReference type="Proteomes" id="UP000242447"/>
    </source>
</evidence>
<dbReference type="InterPro" id="IPR030923">
    <property type="entry name" value="LptG"/>
</dbReference>
<dbReference type="EMBL" id="CP019937">
    <property type="protein sequence ID" value="ARO14739.1"/>
    <property type="molecule type" value="Genomic_DNA"/>
</dbReference>
<keyword evidence="4 6" id="KW-1133">Transmembrane helix</keyword>
<dbReference type="RefSeq" id="WP_085786237.1">
    <property type="nucleotide sequence ID" value="NZ_CP019937.1"/>
</dbReference>
<evidence type="ECO:0000256" key="1">
    <source>
        <dbReference type="ARBA" id="ARBA00004651"/>
    </source>
</evidence>